<name>A0A7C1CFS2_9CREN</name>
<dbReference type="InterPro" id="IPR002831">
    <property type="entry name" value="Tscrpt_reg_TrmB_N"/>
</dbReference>
<protein>
    <submittedName>
        <fullName evidence="4">TrmB family transcriptional regulator</fullName>
    </submittedName>
</protein>
<gene>
    <name evidence="4" type="ORF">ENN26_03865</name>
</gene>
<dbReference type="Pfam" id="PF11495">
    <property type="entry name" value="Regulator_TrmB"/>
    <property type="match status" value="1"/>
</dbReference>
<dbReference type="InterPro" id="IPR036390">
    <property type="entry name" value="WH_DNA-bd_sf"/>
</dbReference>
<accession>A0A7C1CFS2</accession>
<dbReference type="InterPro" id="IPR051797">
    <property type="entry name" value="TrmB-like"/>
</dbReference>
<feature type="domain" description="Transcription regulator TrmB N-terminal" evidence="2">
    <location>
        <begin position="14"/>
        <end position="79"/>
    </location>
</feature>
<evidence type="ECO:0000259" key="3">
    <source>
        <dbReference type="Pfam" id="PF11495"/>
    </source>
</evidence>
<evidence type="ECO:0000259" key="2">
    <source>
        <dbReference type="Pfam" id="PF01978"/>
    </source>
</evidence>
<dbReference type="Gene3D" id="1.10.10.10">
    <property type="entry name" value="Winged helix-like DNA-binding domain superfamily/Winged helix DNA-binding domain"/>
    <property type="match status" value="1"/>
</dbReference>
<evidence type="ECO:0000256" key="1">
    <source>
        <dbReference type="ARBA" id="ARBA00007287"/>
    </source>
</evidence>
<evidence type="ECO:0000313" key="4">
    <source>
        <dbReference type="EMBL" id="HDP14898.1"/>
    </source>
</evidence>
<organism evidence="4">
    <name type="scientific">Thermofilum adornatum</name>
    <dbReference type="NCBI Taxonomy" id="1365176"/>
    <lineage>
        <taxon>Archaea</taxon>
        <taxon>Thermoproteota</taxon>
        <taxon>Thermoprotei</taxon>
        <taxon>Thermofilales</taxon>
        <taxon>Thermofilaceae</taxon>
        <taxon>Thermofilum</taxon>
    </lineage>
</organism>
<dbReference type="EMBL" id="DSAY01000073">
    <property type="protein sequence ID" value="HDP14898.1"/>
    <property type="molecule type" value="Genomic_DNA"/>
</dbReference>
<proteinExistence type="inferred from homology"/>
<dbReference type="InterPro" id="IPR036388">
    <property type="entry name" value="WH-like_DNA-bd_sf"/>
</dbReference>
<dbReference type="InterPro" id="IPR021586">
    <property type="entry name" value="Tscrpt_reg_TrmB_C"/>
</dbReference>
<dbReference type="Pfam" id="PF01978">
    <property type="entry name" value="TrmB"/>
    <property type="match status" value="1"/>
</dbReference>
<sequence length="343" mass="39107">MSEKMEIAYRALLELGLKPYQAKVYLALIDGKEKTASELVSITNVPQPRIYDILESLANLGLVEIILTKPRRYRGIPPEEALDKLVDYANRKIMQSHELAIEALKDIRRIREESPLLGVKVIKNISDAINRARKIFQSSLYEVLIAGPPELIQQVFGNFDELYAKKEKMIAVVAYEEEIPIPKDYPWLAIRKRTVGVVPLIVVDSARSLVFRENYALEITDAGLLRLLLDFYYHSLWRVSTPIKNFETRKGLTYSSTSLWLIKELIDDSLKKGYKVNLEVEGMDKREKKTKRIIGEIIEVRENSHGVTISVIMNADGRILSIGGLGAIFEDIEGKIFKAFIKE</sequence>
<reference evidence="4" key="1">
    <citation type="journal article" date="2020" name="mSystems">
        <title>Genome- and Community-Level Interaction Insights into Carbon Utilization and Element Cycling Functions of Hydrothermarchaeota in Hydrothermal Sediment.</title>
        <authorList>
            <person name="Zhou Z."/>
            <person name="Liu Y."/>
            <person name="Xu W."/>
            <person name="Pan J."/>
            <person name="Luo Z.H."/>
            <person name="Li M."/>
        </authorList>
    </citation>
    <scope>NUCLEOTIDE SEQUENCE [LARGE SCALE GENOMIC DNA]</scope>
    <source>
        <strain evidence="4">SpSt-116</strain>
    </source>
</reference>
<comment type="caution">
    <text evidence="4">The sequence shown here is derived from an EMBL/GenBank/DDBJ whole genome shotgun (WGS) entry which is preliminary data.</text>
</comment>
<dbReference type="AlphaFoldDB" id="A0A7C1CFS2"/>
<feature type="domain" description="Transcription regulator TrmB C-terminal" evidence="3">
    <location>
        <begin position="119"/>
        <end position="337"/>
    </location>
</feature>
<comment type="similarity">
    <text evidence="1">Belongs to the transcriptional regulator TrmB family.</text>
</comment>
<dbReference type="SUPFAM" id="SSF46785">
    <property type="entry name" value="Winged helix' DNA-binding domain"/>
    <property type="match status" value="1"/>
</dbReference>
<dbReference type="SUPFAM" id="SSF159071">
    <property type="entry name" value="TrmB C-terminal domain-like"/>
    <property type="match status" value="1"/>
</dbReference>
<dbReference type="PANTHER" id="PTHR34293:SF1">
    <property type="entry name" value="HTH-TYPE TRANSCRIPTIONAL REGULATOR TRMBL2"/>
    <property type="match status" value="1"/>
</dbReference>
<dbReference type="PANTHER" id="PTHR34293">
    <property type="entry name" value="HTH-TYPE TRANSCRIPTIONAL REGULATOR TRMBL2"/>
    <property type="match status" value="1"/>
</dbReference>